<dbReference type="GO" id="GO:0007051">
    <property type="term" value="P:spindle organization"/>
    <property type="evidence" value="ECO:0007669"/>
    <property type="project" value="InterPro"/>
</dbReference>
<dbReference type="GO" id="GO:0030951">
    <property type="term" value="P:establishment or maintenance of microtubule cytoskeleton polarity"/>
    <property type="evidence" value="ECO:0007669"/>
    <property type="project" value="InterPro"/>
</dbReference>
<keyword evidence="7" id="KW-1185">Reference proteome</keyword>
<feature type="domain" description="TOG" evidence="5">
    <location>
        <begin position="239"/>
        <end position="461"/>
    </location>
</feature>
<dbReference type="SMART" id="SM01349">
    <property type="entry name" value="TOG"/>
    <property type="match status" value="3"/>
</dbReference>
<feature type="domain" description="TOG" evidence="5">
    <location>
        <begin position="1"/>
        <end position="195"/>
    </location>
</feature>
<dbReference type="InterPro" id="IPR034085">
    <property type="entry name" value="TOG"/>
</dbReference>
<dbReference type="Gene3D" id="1.25.10.10">
    <property type="entry name" value="Leucine-rich Repeat Variant"/>
    <property type="match status" value="6"/>
</dbReference>
<dbReference type="InterPro" id="IPR016024">
    <property type="entry name" value="ARM-type_fold"/>
</dbReference>
<accession>A0AA35WD47</accession>
<dbReference type="PANTHER" id="PTHR12609">
    <property type="entry name" value="MICROTUBULE ASSOCIATED PROTEIN XMAP215"/>
    <property type="match status" value="1"/>
</dbReference>
<proteinExistence type="predicted"/>
<name>A0AA35WD47_GEOBA</name>
<feature type="region of interest" description="Disordered" evidence="4">
    <location>
        <begin position="452"/>
        <end position="509"/>
    </location>
</feature>
<evidence type="ECO:0000256" key="3">
    <source>
        <dbReference type="ARBA" id="ARBA00023212"/>
    </source>
</evidence>
<protein>
    <submittedName>
        <fullName evidence="6">Cytoskeleton-associated protein 5</fullName>
    </submittedName>
</protein>
<feature type="compositionally biased region" description="Low complexity" evidence="4">
    <location>
        <begin position="754"/>
        <end position="767"/>
    </location>
</feature>
<dbReference type="InterPro" id="IPR045110">
    <property type="entry name" value="XMAP215"/>
</dbReference>
<reference evidence="6" key="1">
    <citation type="submission" date="2023-03" db="EMBL/GenBank/DDBJ databases">
        <authorList>
            <person name="Steffen K."/>
            <person name="Cardenas P."/>
        </authorList>
    </citation>
    <scope>NUCLEOTIDE SEQUENCE</scope>
</reference>
<sequence length="896" mass="97897">MAEGPPPEDFSKLPLEDKLSHKVWKARMMGYEEAAKLFRRIDDEKSSEYNKTCEAVVAGIVTKCLNARPKTKQGGIDVCLMYTEIEQQAVVQEEITKGLTNKQPKIVTACVFVLRTMLTEFGAKVVNMKQLLKSMPSMFEHSDKNVRAEAKLLAVEVYRWMGPPLRGILDKSLKPVQMKELDDEWGKMSGGPALPNRRLRSQQETAAVVSAGGGGGGADSGGDVGGAVGEASDAIDPYDLLDPVDADTKWKERKEVLELVLPLSQSPKITPGDFTELLKALKKVITKDSNVMVVAVAGNIVAGLATGLRKAFQSHAPFVLAGIFEKFKEKKQMVVVALRDAADAAYLSTTLGGIQEQILEALENKNPNVKSETLLFACRCFQQCTAAMLPKASLKAFCPPIIKSADPNVREAAFESIATLLKVVGERPMNLYIEAIDKTKMAKIQEHKEKVELKIKKKKPAASSGGGKGGGGKGGKGGKAGGGGKGKGGKDEAPDPPEPAISSEELDDKANEVLPPGLLARFEDPKWKERLEACEKLKQFVEGLPGDEMQSLLMIKVLARKPGWKDSNFQVDISGQIKSSLIAELSDKNWKVRGEGLTKVQEILAQAKFIQPSLGELPGALKARLGDTNKNHTHVRAACVSCLNVWVTEVTLVPFIEGELLSTALQMENPNLRTELLSWLEEKVPAAKGKLPPEVTAIIPPIYACLEDRNGEARLVHQGKKEPVKPEPESKPSRSREQDKPVSEPDEQPPPPAATAAATKKGKGSATKPKVLKWNFASPRSEHVVQLKEQLQPCLSPDLFAQMCHDDFKQHLKALETLIKAVSGPAPPHKEAAIGSLDLLLRWITLRFFDTNTTVNMKCLEFLPILFQMLTNEGDFRMSDYEGQAFLPYLVTKVHT</sequence>
<evidence type="ECO:0000256" key="1">
    <source>
        <dbReference type="ARBA" id="ARBA00004245"/>
    </source>
</evidence>
<evidence type="ECO:0000259" key="5">
    <source>
        <dbReference type="SMART" id="SM01349"/>
    </source>
</evidence>
<dbReference type="GO" id="GO:0061863">
    <property type="term" value="F:microtubule plus end polymerase"/>
    <property type="evidence" value="ECO:0007669"/>
    <property type="project" value="InterPro"/>
</dbReference>
<evidence type="ECO:0000256" key="2">
    <source>
        <dbReference type="ARBA" id="ARBA00022490"/>
    </source>
</evidence>
<evidence type="ECO:0000313" key="7">
    <source>
        <dbReference type="Proteomes" id="UP001174909"/>
    </source>
</evidence>
<feature type="compositionally biased region" description="Gly residues" evidence="4">
    <location>
        <begin position="464"/>
        <end position="486"/>
    </location>
</feature>
<dbReference type="GO" id="GO:0051010">
    <property type="term" value="F:microtubule plus-end binding"/>
    <property type="evidence" value="ECO:0007669"/>
    <property type="project" value="InterPro"/>
</dbReference>
<dbReference type="EMBL" id="CASHTH010001022">
    <property type="protein sequence ID" value="CAI8010225.1"/>
    <property type="molecule type" value="Genomic_DNA"/>
</dbReference>
<comment type="caution">
    <text evidence="6">The sequence shown here is derived from an EMBL/GenBank/DDBJ whole genome shotgun (WGS) entry which is preliminary data.</text>
</comment>
<dbReference type="InterPro" id="IPR011989">
    <property type="entry name" value="ARM-like"/>
</dbReference>
<comment type="subcellular location">
    <subcellularLocation>
        <location evidence="1">Cytoplasm</location>
        <location evidence="1">Cytoskeleton</location>
    </subcellularLocation>
</comment>
<feature type="compositionally biased region" description="Basic and acidic residues" evidence="4">
    <location>
        <begin position="714"/>
        <end position="743"/>
    </location>
</feature>
<gene>
    <name evidence="6" type="ORF">GBAR_LOCUS6753</name>
</gene>
<feature type="domain" description="TOG" evidence="5">
    <location>
        <begin position="500"/>
        <end position="751"/>
    </location>
</feature>
<dbReference type="InterPro" id="IPR048491">
    <property type="entry name" value="XMAP215_CLASP_TOG"/>
</dbReference>
<feature type="region of interest" description="Disordered" evidence="4">
    <location>
        <begin position="714"/>
        <end position="767"/>
    </location>
</feature>
<organism evidence="6 7">
    <name type="scientific">Geodia barretti</name>
    <name type="common">Barrett's horny sponge</name>
    <dbReference type="NCBI Taxonomy" id="519541"/>
    <lineage>
        <taxon>Eukaryota</taxon>
        <taxon>Metazoa</taxon>
        <taxon>Porifera</taxon>
        <taxon>Demospongiae</taxon>
        <taxon>Heteroscleromorpha</taxon>
        <taxon>Tetractinellida</taxon>
        <taxon>Astrophorina</taxon>
        <taxon>Geodiidae</taxon>
        <taxon>Geodia</taxon>
    </lineage>
</organism>
<dbReference type="GO" id="GO:0005856">
    <property type="term" value="C:cytoskeleton"/>
    <property type="evidence" value="ECO:0007669"/>
    <property type="project" value="UniProtKB-SubCell"/>
</dbReference>
<keyword evidence="2" id="KW-0963">Cytoplasm</keyword>
<dbReference type="Pfam" id="PF21041">
    <property type="entry name" value="XMAP215_CLASP_TOG"/>
    <property type="match status" value="2"/>
</dbReference>
<dbReference type="SUPFAM" id="SSF48371">
    <property type="entry name" value="ARM repeat"/>
    <property type="match status" value="1"/>
</dbReference>
<dbReference type="GO" id="GO:0046785">
    <property type="term" value="P:microtubule polymerization"/>
    <property type="evidence" value="ECO:0007669"/>
    <property type="project" value="InterPro"/>
</dbReference>
<dbReference type="AlphaFoldDB" id="A0AA35WD47"/>
<dbReference type="Proteomes" id="UP001174909">
    <property type="component" value="Unassembled WGS sequence"/>
</dbReference>
<keyword evidence="3" id="KW-0206">Cytoskeleton</keyword>
<evidence type="ECO:0000313" key="6">
    <source>
        <dbReference type="EMBL" id="CAI8010225.1"/>
    </source>
</evidence>
<dbReference type="FunFam" id="1.25.10.10:FF:000019">
    <property type="entry name" value="Cytoskeleton-associated protein 5"/>
    <property type="match status" value="1"/>
</dbReference>
<evidence type="ECO:0000256" key="4">
    <source>
        <dbReference type="SAM" id="MobiDB-lite"/>
    </source>
</evidence>